<dbReference type="EMBL" id="MN739220">
    <property type="protein sequence ID" value="QHS94364.1"/>
    <property type="molecule type" value="Genomic_DNA"/>
</dbReference>
<evidence type="ECO:0000313" key="1">
    <source>
        <dbReference type="EMBL" id="QHS94364.1"/>
    </source>
</evidence>
<reference evidence="1" key="1">
    <citation type="journal article" date="2020" name="Nature">
        <title>Giant virus diversity and host interactions through global metagenomics.</title>
        <authorList>
            <person name="Schulz F."/>
            <person name="Roux S."/>
            <person name="Paez-Espino D."/>
            <person name="Jungbluth S."/>
            <person name="Walsh D.A."/>
            <person name="Denef V.J."/>
            <person name="McMahon K.D."/>
            <person name="Konstantinidis K.T."/>
            <person name="Eloe-Fadrosh E.A."/>
            <person name="Kyrpides N.C."/>
            <person name="Woyke T."/>
        </authorList>
    </citation>
    <scope>NUCLEOTIDE SEQUENCE</scope>
    <source>
        <strain evidence="1">GVMAG-M-3300018416-26</strain>
    </source>
</reference>
<organism evidence="1">
    <name type="scientific">viral metagenome</name>
    <dbReference type="NCBI Taxonomy" id="1070528"/>
    <lineage>
        <taxon>unclassified sequences</taxon>
        <taxon>metagenomes</taxon>
        <taxon>organismal metagenomes</taxon>
    </lineage>
</organism>
<dbReference type="AlphaFoldDB" id="A0A6C0BRV7"/>
<accession>A0A6C0BRV7</accession>
<protein>
    <submittedName>
        <fullName evidence="1">Uncharacterized protein</fullName>
    </submittedName>
</protein>
<proteinExistence type="predicted"/>
<name>A0A6C0BRV7_9ZZZZ</name>
<sequence>MSRSNIYLSKIKLEKKIIKTSLGSDLKNKELFYLCKRLSFVNRQINVLLQKSQNEFKYK</sequence>